<dbReference type="CDD" id="cd04194">
    <property type="entry name" value="GT8_A4GalT_like"/>
    <property type="match status" value="1"/>
</dbReference>
<dbReference type="InterPro" id="IPR002495">
    <property type="entry name" value="Glyco_trans_8"/>
</dbReference>
<name>A0A1L8TLQ1_9ENTE</name>
<proteinExistence type="predicted"/>
<keyword evidence="3" id="KW-0479">Metal-binding</keyword>
<gene>
    <name evidence="4" type="ORF">RV04_GL002258</name>
</gene>
<evidence type="ECO:0000313" key="4">
    <source>
        <dbReference type="EMBL" id="OJG45210.1"/>
    </source>
</evidence>
<accession>A0A1L8TLQ1</accession>
<evidence type="ECO:0000256" key="2">
    <source>
        <dbReference type="ARBA" id="ARBA00022679"/>
    </source>
</evidence>
<dbReference type="PANTHER" id="PTHR13778:SF47">
    <property type="entry name" value="LIPOPOLYSACCHARIDE 1,3-GALACTOSYLTRANSFERASE"/>
    <property type="match status" value="1"/>
</dbReference>
<keyword evidence="1" id="KW-0328">Glycosyltransferase</keyword>
<dbReference type="STRING" id="249189.RV04_GL002258"/>
<dbReference type="Pfam" id="PF01501">
    <property type="entry name" value="Glyco_transf_8"/>
    <property type="match status" value="1"/>
</dbReference>
<dbReference type="Proteomes" id="UP000182077">
    <property type="component" value="Unassembled WGS sequence"/>
</dbReference>
<organism evidence="4 5">
    <name type="scientific">Enterococcus hermanniensis</name>
    <dbReference type="NCBI Taxonomy" id="249189"/>
    <lineage>
        <taxon>Bacteria</taxon>
        <taxon>Bacillati</taxon>
        <taxon>Bacillota</taxon>
        <taxon>Bacilli</taxon>
        <taxon>Lactobacillales</taxon>
        <taxon>Enterococcaceae</taxon>
        <taxon>Enterococcus</taxon>
    </lineage>
</organism>
<dbReference type="RefSeq" id="WP_071858117.1">
    <property type="nucleotide sequence ID" value="NZ_JBHSHK010000008.1"/>
</dbReference>
<keyword evidence="5" id="KW-1185">Reference proteome</keyword>
<dbReference type="OrthoDB" id="5672604at2"/>
<keyword evidence="2 4" id="KW-0808">Transferase</keyword>
<dbReference type="InterPro" id="IPR050748">
    <property type="entry name" value="Glycosyltrans_8_dom-fam"/>
</dbReference>
<dbReference type="InterPro" id="IPR029044">
    <property type="entry name" value="Nucleotide-diphossugar_trans"/>
</dbReference>
<dbReference type="GO" id="GO:0046872">
    <property type="term" value="F:metal ion binding"/>
    <property type="evidence" value="ECO:0007669"/>
    <property type="project" value="UniProtKB-KW"/>
</dbReference>
<dbReference type="SUPFAM" id="SSF53448">
    <property type="entry name" value="Nucleotide-diphospho-sugar transferases"/>
    <property type="match status" value="1"/>
</dbReference>
<evidence type="ECO:0000313" key="5">
    <source>
        <dbReference type="Proteomes" id="UP000182077"/>
    </source>
</evidence>
<protein>
    <submittedName>
        <fullName evidence="4">8 glycosyltransferase</fullName>
    </submittedName>
</protein>
<dbReference type="PANTHER" id="PTHR13778">
    <property type="entry name" value="GLYCOSYLTRANSFERASE 8 DOMAIN-CONTAINING PROTEIN"/>
    <property type="match status" value="1"/>
</dbReference>
<comment type="caution">
    <text evidence="4">The sequence shown here is derived from an EMBL/GenBank/DDBJ whole genome shotgun (WGS) entry which is preliminary data.</text>
</comment>
<sequence>MFTKAEEIPVVTASDEAYAPFLSVMIATLLEKTARKTPVRFLIIDDNLSKSSKEKLIQTANDFSDSATIQFVKVDKELYKDFLVSDHITTTAYFRISMPKLLAKENYHKLLYIDADTLVLDDISNLYQSSLEGKTIGAVIDPGQTKALERLGVTSDDYYFNSGVMAIDVKRWNQQKITEKTIDYLKTNADKIIFHDQDALNAVLYENWHSFHPRWNMQSSLIFDKHPAPTEEYKQLYKEGRENPAIVHFTGHDKPWNTLENHPYQDLYMKRLNESIFNERVNVQ</sequence>
<evidence type="ECO:0000256" key="3">
    <source>
        <dbReference type="ARBA" id="ARBA00022723"/>
    </source>
</evidence>
<reference evidence="4 5" key="1">
    <citation type="submission" date="2014-12" db="EMBL/GenBank/DDBJ databases">
        <title>Draft genome sequences of 29 type strains of Enterococci.</title>
        <authorList>
            <person name="Zhong Z."/>
            <person name="Sun Z."/>
            <person name="Liu W."/>
            <person name="Zhang W."/>
            <person name="Zhang H."/>
        </authorList>
    </citation>
    <scope>NUCLEOTIDE SEQUENCE [LARGE SCALE GENOMIC DNA]</scope>
    <source>
        <strain evidence="4 5">DSM 17122</strain>
    </source>
</reference>
<dbReference type="GO" id="GO:0016757">
    <property type="term" value="F:glycosyltransferase activity"/>
    <property type="evidence" value="ECO:0007669"/>
    <property type="project" value="UniProtKB-KW"/>
</dbReference>
<dbReference type="EMBL" id="JXKQ01000007">
    <property type="protein sequence ID" value="OJG45210.1"/>
    <property type="molecule type" value="Genomic_DNA"/>
</dbReference>
<dbReference type="AlphaFoldDB" id="A0A1L8TLQ1"/>
<dbReference type="Gene3D" id="3.90.550.10">
    <property type="entry name" value="Spore Coat Polysaccharide Biosynthesis Protein SpsA, Chain A"/>
    <property type="match status" value="1"/>
</dbReference>
<evidence type="ECO:0000256" key="1">
    <source>
        <dbReference type="ARBA" id="ARBA00022676"/>
    </source>
</evidence>